<name>S7PT22_GLOTA</name>
<evidence type="ECO:0000313" key="2">
    <source>
        <dbReference type="Proteomes" id="UP000030669"/>
    </source>
</evidence>
<dbReference type="GeneID" id="19306661"/>
<gene>
    <name evidence="1" type="ORF">GLOTRDRAFT_49432</name>
</gene>
<dbReference type="OMA" id="DNWPSNI"/>
<dbReference type="eggNOG" id="ENOG502T0R2">
    <property type="taxonomic scope" value="Eukaryota"/>
</dbReference>
<keyword evidence="2" id="KW-1185">Reference proteome</keyword>
<dbReference type="Proteomes" id="UP000030669">
    <property type="component" value="Unassembled WGS sequence"/>
</dbReference>
<accession>S7PT22</accession>
<dbReference type="HOGENOM" id="CLU_162139_0_0_1"/>
<reference evidence="1 2" key="1">
    <citation type="journal article" date="2012" name="Science">
        <title>The Paleozoic origin of enzymatic lignin decomposition reconstructed from 31 fungal genomes.</title>
        <authorList>
            <person name="Floudas D."/>
            <person name="Binder M."/>
            <person name="Riley R."/>
            <person name="Barry K."/>
            <person name="Blanchette R.A."/>
            <person name="Henrissat B."/>
            <person name="Martinez A.T."/>
            <person name="Otillar R."/>
            <person name="Spatafora J.W."/>
            <person name="Yadav J.S."/>
            <person name="Aerts A."/>
            <person name="Benoit I."/>
            <person name="Boyd A."/>
            <person name="Carlson A."/>
            <person name="Copeland A."/>
            <person name="Coutinho P.M."/>
            <person name="de Vries R.P."/>
            <person name="Ferreira P."/>
            <person name="Findley K."/>
            <person name="Foster B."/>
            <person name="Gaskell J."/>
            <person name="Glotzer D."/>
            <person name="Gorecki P."/>
            <person name="Heitman J."/>
            <person name="Hesse C."/>
            <person name="Hori C."/>
            <person name="Igarashi K."/>
            <person name="Jurgens J.A."/>
            <person name="Kallen N."/>
            <person name="Kersten P."/>
            <person name="Kohler A."/>
            <person name="Kuees U."/>
            <person name="Kumar T.K.A."/>
            <person name="Kuo A."/>
            <person name="LaButti K."/>
            <person name="Larrondo L.F."/>
            <person name="Lindquist E."/>
            <person name="Ling A."/>
            <person name="Lombard V."/>
            <person name="Lucas S."/>
            <person name="Lundell T."/>
            <person name="Martin R."/>
            <person name="McLaughlin D.J."/>
            <person name="Morgenstern I."/>
            <person name="Morin E."/>
            <person name="Murat C."/>
            <person name="Nagy L.G."/>
            <person name="Nolan M."/>
            <person name="Ohm R.A."/>
            <person name="Patyshakuliyeva A."/>
            <person name="Rokas A."/>
            <person name="Ruiz-Duenas F.J."/>
            <person name="Sabat G."/>
            <person name="Salamov A."/>
            <person name="Samejima M."/>
            <person name="Schmutz J."/>
            <person name="Slot J.C."/>
            <person name="St John F."/>
            <person name="Stenlid J."/>
            <person name="Sun H."/>
            <person name="Sun S."/>
            <person name="Syed K."/>
            <person name="Tsang A."/>
            <person name="Wiebenga A."/>
            <person name="Young D."/>
            <person name="Pisabarro A."/>
            <person name="Eastwood D.C."/>
            <person name="Martin F."/>
            <person name="Cullen D."/>
            <person name="Grigoriev I.V."/>
            <person name="Hibbett D.S."/>
        </authorList>
    </citation>
    <scope>NUCLEOTIDE SEQUENCE [LARGE SCALE GENOMIC DNA]</scope>
    <source>
        <strain evidence="1 2">ATCC 11539</strain>
    </source>
</reference>
<sequence>MHPSARRLVRIIPRSRLPTVDPNTPWKSKVEIIPSLPPTTKAEDKPTLMDALQRRKEQAGARYPSNIRLEPLVNKRVFKPVAKEHRAVVKDMLKER</sequence>
<evidence type="ECO:0000313" key="1">
    <source>
        <dbReference type="EMBL" id="EPQ50966.1"/>
    </source>
</evidence>
<proteinExistence type="predicted"/>
<dbReference type="OrthoDB" id="3237970at2759"/>
<protein>
    <submittedName>
        <fullName evidence="1">Uncharacterized protein</fullName>
    </submittedName>
</protein>
<dbReference type="AlphaFoldDB" id="S7PT22"/>
<dbReference type="KEGG" id="gtr:GLOTRDRAFT_49432"/>
<organism evidence="1 2">
    <name type="scientific">Gloeophyllum trabeum (strain ATCC 11539 / FP-39264 / Madison 617)</name>
    <name type="common">Brown rot fungus</name>
    <dbReference type="NCBI Taxonomy" id="670483"/>
    <lineage>
        <taxon>Eukaryota</taxon>
        <taxon>Fungi</taxon>
        <taxon>Dikarya</taxon>
        <taxon>Basidiomycota</taxon>
        <taxon>Agaricomycotina</taxon>
        <taxon>Agaricomycetes</taxon>
        <taxon>Gloeophyllales</taxon>
        <taxon>Gloeophyllaceae</taxon>
        <taxon>Gloeophyllum</taxon>
    </lineage>
</organism>
<dbReference type="EMBL" id="KB469312">
    <property type="protein sequence ID" value="EPQ50966.1"/>
    <property type="molecule type" value="Genomic_DNA"/>
</dbReference>
<dbReference type="RefSeq" id="XP_007870390.1">
    <property type="nucleotide sequence ID" value="XM_007872199.1"/>
</dbReference>